<dbReference type="SUPFAM" id="SSF50156">
    <property type="entry name" value="PDZ domain-like"/>
    <property type="match status" value="1"/>
</dbReference>
<protein>
    <recommendedName>
        <fullName evidence="3">PDZ domain-containing protein</fullName>
    </recommendedName>
</protein>
<reference evidence="1 2" key="1">
    <citation type="submission" date="2024-03" db="EMBL/GenBank/DDBJ databases">
        <title>Novel Streptomyces species of biotechnological and ecological value are a feature of Machair soil.</title>
        <authorList>
            <person name="Prole J.R."/>
            <person name="Goodfellow M."/>
            <person name="Allenby N."/>
            <person name="Ward A.C."/>
        </authorList>
    </citation>
    <scope>NUCLEOTIDE SEQUENCE [LARGE SCALE GENOMIC DNA]</scope>
    <source>
        <strain evidence="1 2">MS1.HAVA.3</strain>
    </source>
</reference>
<accession>A0ABU8UDB8</accession>
<dbReference type="InterPro" id="IPR036034">
    <property type="entry name" value="PDZ_sf"/>
</dbReference>
<organism evidence="1 2">
    <name type="scientific">Streptomyces caledonius</name>
    <dbReference type="NCBI Taxonomy" id="3134107"/>
    <lineage>
        <taxon>Bacteria</taxon>
        <taxon>Bacillati</taxon>
        <taxon>Actinomycetota</taxon>
        <taxon>Actinomycetes</taxon>
        <taxon>Kitasatosporales</taxon>
        <taxon>Streptomycetaceae</taxon>
        <taxon>Streptomyces</taxon>
    </lineage>
</organism>
<dbReference type="Proteomes" id="UP001382904">
    <property type="component" value="Unassembled WGS sequence"/>
</dbReference>
<evidence type="ECO:0008006" key="3">
    <source>
        <dbReference type="Google" id="ProtNLM"/>
    </source>
</evidence>
<evidence type="ECO:0000313" key="2">
    <source>
        <dbReference type="Proteomes" id="UP001382904"/>
    </source>
</evidence>
<evidence type="ECO:0000313" key="1">
    <source>
        <dbReference type="EMBL" id="MEJ8645888.1"/>
    </source>
</evidence>
<proteinExistence type="predicted"/>
<dbReference type="EMBL" id="JBBKAM010000004">
    <property type="protein sequence ID" value="MEJ8645888.1"/>
    <property type="molecule type" value="Genomic_DNA"/>
</dbReference>
<sequence length="85" mass="8791">MFVINARTNSPAGKVPLGTGDVLTAMKDTPVESVADVCDILQSSAPGEKVPLEGVYSLTADGKQTKFGEAWSADLVLDKGTVPSP</sequence>
<keyword evidence="2" id="KW-1185">Reference proteome</keyword>
<name>A0ABU8UDB8_9ACTN</name>
<gene>
    <name evidence="1" type="ORF">WKI68_41040</name>
</gene>
<comment type="caution">
    <text evidence="1">The sequence shown here is derived from an EMBL/GenBank/DDBJ whole genome shotgun (WGS) entry which is preliminary data.</text>
</comment>
<dbReference type="Gene3D" id="2.30.42.10">
    <property type="match status" value="1"/>
</dbReference>